<feature type="domain" description="N-acetyltransferase" evidence="3">
    <location>
        <begin position="4"/>
        <end position="168"/>
    </location>
</feature>
<evidence type="ECO:0000256" key="1">
    <source>
        <dbReference type="ARBA" id="ARBA00022679"/>
    </source>
</evidence>
<gene>
    <name evidence="4" type="ORF">FHR36_001857</name>
</gene>
<dbReference type="InterPro" id="IPR000182">
    <property type="entry name" value="GNAT_dom"/>
</dbReference>
<dbReference type="PANTHER" id="PTHR43877">
    <property type="entry name" value="AMINOALKYLPHOSPHONATE N-ACETYLTRANSFERASE-RELATED-RELATED"/>
    <property type="match status" value="1"/>
</dbReference>
<dbReference type="InterPro" id="IPR050832">
    <property type="entry name" value="Bact_Acetyltransf"/>
</dbReference>
<accession>A0ABT1IUB9</accession>
<evidence type="ECO:0000313" key="4">
    <source>
        <dbReference type="EMBL" id="MCP2308733.1"/>
    </source>
</evidence>
<evidence type="ECO:0000256" key="2">
    <source>
        <dbReference type="ARBA" id="ARBA00023315"/>
    </source>
</evidence>
<dbReference type="EMBL" id="JAMZDX010000002">
    <property type="protein sequence ID" value="MCP2308733.1"/>
    <property type="molecule type" value="Genomic_DNA"/>
</dbReference>
<dbReference type="Pfam" id="PF00583">
    <property type="entry name" value="Acetyltransf_1"/>
    <property type="match status" value="1"/>
</dbReference>
<dbReference type="PANTHER" id="PTHR43877:SF2">
    <property type="entry name" value="AMINOALKYLPHOSPHONATE N-ACETYLTRANSFERASE-RELATED"/>
    <property type="match status" value="1"/>
</dbReference>
<dbReference type="RefSeq" id="WP_253795587.1">
    <property type="nucleotide sequence ID" value="NZ_BAAAUB010000081.1"/>
</dbReference>
<dbReference type="PROSITE" id="PS51186">
    <property type="entry name" value="GNAT"/>
    <property type="match status" value="1"/>
</dbReference>
<comment type="caution">
    <text evidence="4">The sequence shown here is derived from an EMBL/GenBank/DDBJ whole genome shotgun (WGS) entry which is preliminary data.</text>
</comment>
<keyword evidence="1" id="KW-0808">Transferase</keyword>
<organism evidence="4 5">
    <name type="scientific">Kitasatospora paracochleata</name>
    <dbReference type="NCBI Taxonomy" id="58354"/>
    <lineage>
        <taxon>Bacteria</taxon>
        <taxon>Bacillati</taxon>
        <taxon>Actinomycetota</taxon>
        <taxon>Actinomycetes</taxon>
        <taxon>Kitasatosporales</taxon>
        <taxon>Streptomycetaceae</taxon>
        <taxon>Kitasatospora</taxon>
    </lineage>
</organism>
<keyword evidence="5" id="KW-1185">Reference proteome</keyword>
<dbReference type="Gene3D" id="3.40.630.30">
    <property type="match status" value="1"/>
</dbReference>
<evidence type="ECO:0000259" key="3">
    <source>
        <dbReference type="PROSITE" id="PS51186"/>
    </source>
</evidence>
<name>A0ABT1IUB9_9ACTN</name>
<dbReference type="InterPro" id="IPR016181">
    <property type="entry name" value="Acyl_CoA_acyltransferase"/>
</dbReference>
<keyword evidence="2" id="KW-0012">Acyltransferase</keyword>
<proteinExistence type="predicted"/>
<dbReference type="Proteomes" id="UP001206483">
    <property type="component" value="Unassembled WGS sequence"/>
</dbReference>
<reference evidence="4 5" key="1">
    <citation type="submission" date="2022-06" db="EMBL/GenBank/DDBJ databases">
        <title>Sequencing the genomes of 1000 actinobacteria strains.</title>
        <authorList>
            <person name="Klenk H.-P."/>
        </authorList>
    </citation>
    <scope>NUCLEOTIDE SEQUENCE [LARGE SCALE GENOMIC DNA]</scope>
    <source>
        <strain evidence="4 5">DSM 41656</strain>
    </source>
</reference>
<protein>
    <submittedName>
        <fullName evidence="4">GNAT superfamily N-acetyltransferase</fullName>
    </submittedName>
</protein>
<evidence type="ECO:0000313" key="5">
    <source>
        <dbReference type="Proteomes" id="UP001206483"/>
    </source>
</evidence>
<sequence>MLTLHLRPAVPDDLPTLVRWRAEAAEWIARVHGCTQWSRPMSWARRLALIEAGATVLAMLEPGGEPVASYTVRDVGSRRLWTDEERARPAHYLSRLVVDRRHTGLGIGGRLADWTRHGAALAGVPVVRINVAPDNPRLQAYYAARGWHRVGTVPTARAGALFEAPALDTPVPGIRPDR</sequence>
<dbReference type="SUPFAM" id="SSF55729">
    <property type="entry name" value="Acyl-CoA N-acyltransferases (Nat)"/>
    <property type="match status" value="1"/>
</dbReference>